<dbReference type="EMBL" id="CM000883">
    <property type="protein sequence ID" value="PNT62603.1"/>
    <property type="molecule type" value="Genomic_DNA"/>
</dbReference>
<evidence type="ECO:0000313" key="4">
    <source>
        <dbReference type="Proteomes" id="UP000008810"/>
    </source>
</evidence>
<dbReference type="GO" id="GO:0016020">
    <property type="term" value="C:membrane"/>
    <property type="evidence" value="ECO:0000318"/>
    <property type="project" value="GO_Central"/>
</dbReference>
<dbReference type="SUPFAM" id="SSF53474">
    <property type="entry name" value="alpha/beta-Hydrolases"/>
    <property type="match status" value="1"/>
</dbReference>
<protein>
    <recommendedName>
        <fullName evidence="1">Serine aminopeptidase S33 domain-containing protein</fullName>
    </recommendedName>
</protein>
<dbReference type="RefSeq" id="XP_024310460.1">
    <property type="nucleotide sequence ID" value="XM_024454692.1"/>
</dbReference>
<evidence type="ECO:0000259" key="1">
    <source>
        <dbReference type="Pfam" id="PF12146"/>
    </source>
</evidence>
<proteinExistence type="predicted"/>
<dbReference type="GeneID" id="100835349"/>
<dbReference type="FunFam" id="3.40.50.1820:FF:000036">
    <property type="entry name" value="Alpha/beta-Hydrolases superfamily protein"/>
    <property type="match status" value="1"/>
</dbReference>
<reference evidence="3" key="3">
    <citation type="submission" date="2018-08" db="UniProtKB">
        <authorList>
            <consortium name="EnsemblPlants"/>
        </authorList>
    </citation>
    <scope>IDENTIFICATION</scope>
    <source>
        <strain evidence="3">cv. Bd21</strain>
    </source>
</reference>
<dbReference type="InterPro" id="IPR029058">
    <property type="entry name" value="AB_hydrolase_fold"/>
</dbReference>
<reference evidence="2 3" key="1">
    <citation type="journal article" date="2010" name="Nature">
        <title>Genome sequencing and analysis of the model grass Brachypodium distachyon.</title>
        <authorList>
            <consortium name="International Brachypodium Initiative"/>
        </authorList>
    </citation>
    <scope>NUCLEOTIDE SEQUENCE [LARGE SCALE GENOMIC DNA]</scope>
    <source>
        <strain evidence="2">Bd21</strain>
        <strain evidence="3">cv. Bd21</strain>
    </source>
</reference>
<dbReference type="STRING" id="15368.A0A2K2CKP5"/>
<dbReference type="InterPro" id="IPR022742">
    <property type="entry name" value="Hydrolase_4"/>
</dbReference>
<dbReference type="OrthoDB" id="2498029at2759"/>
<evidence type="ECO:0000313" key="2">
    <source>
        <dbReference type="EMBL" id="PNT62603.1"/>
    </source>
</evidence>
<sequence>MMEYSYSYSEGYIKNARGMRLFTCRWLPANPRQPIKALVFICHGYAVECSVTMRGTGERLASAGYAVYGMDYEGHGRSDGLRGYVPSIDALVADCDAFFTSVISAAARNNNNNPPNSNSNADPDDCPSPAPLPRFLLGESMGGAVALLLHRSRPSYWSGAVLVAPMCKIADGMKPPRPVIRILEAIATLVPKWKIVPTKDVIDAAYRTAAKRAEIRRNPWCYKGRPRLGTAHQMLAASVRVEKEVLPLVSLPFLVVHGGADAVTDPAVSALLYRTAASEDKTLRLYPGMWHALTSGELQENIDAVFADIVDWLDHRSSSSSPAVSGSTVA</sequence>
<evidence type="ECO:0000313" key="3">
    <source>
        <dbReference type="EnsemblPlants" id="PNT62603"/>
    </source>
</evidence>
<dbReference type="InterPro" id="IPR051044">
    <property type="entry name" value="MAG_DAG_Lipase"/>
</dbReference>
<dbReference type="Pfam" id="PF12146">
    <property type="entry name" value="Hydrolase_4"/>
    <property type="match status" value="2"/>
</dbReference>
<feature type="domain" description="Serine aminopeptidase S33" evidence="1">
    <location>
        <begin position="132"/>
        <end position="294"/>
    </location>
</feature>
<keyword evidence="4" id="KW-1185">Reference proteome</keyword>
<name>A0A2K2CKP5_BRADI</name>
<dbReference type="PANTHER" id="PTHR11614">
    <property type="entry name" value="PHOSPHOLIPASE-RELATED"/>
    <property type="match status" value="1"/>
</dbReference>
<accession>A0A2K2CKP5</accession>
<dbReference type="Gene3D" id="3.40.50.1820">
    <property type="entry name" value="alpha/beta hydrolase"/>
    <property type="match status" value="1"/>
</dbReference>
<gene>
    <name evidence="3" type="primary">LOC100835349</name>
    <name evidence="2" type="ORF">BRADI_4g05750v3</name>
</gene>
<dbReference type="EnsemblPlants" id="PNT62603">
    <property type="protein sequence ID" value="PNT62603"/>
    <property type="gene ID" value="BRADI_4g05750v3"/>
</dbReference>
<dbReference type="AlphaFoldDB" id="A0A2K2CKP5"/>
<reference evidence="2" key="2">
    <citation type="submission" date="2017-06" db="EMBL/GenBank/DDBJ databases">
        <title>WGS assembly of Brachypodium distachyon.</title>
        <authorList>
            <consortium name="The International Brachypodium Initiative"/>
            <person name="Lucas S."/>
            <person name="Harmon-Smith M."/>
            <person name="Lail K."/>
            <person name="Tice H."/>
            <person name="Grimwood J."/>
            <person name="Bruce D."/>
            <person name="Barry K."/>
            <person name="Shu S."/>
            <person name="Lindquist E."/>
            <person name="Wang M."/>
            <person name="Pitluck S."/>
            <person name="Vogel J.P."/>
            <person name="Garvin D.F."/>
            <person name="Mockler T.C."/>
            <person name="Schmutz J."/>
            <person name="Rokhsar D."/>
            <person name="Bevan M.W."/>
        </authorList>
    </citation>
    <scope>NUCLEOTIDE SEQUENCE</scope>
    <source>
        <strain evidence="2">Bd21</strain>
    </source>
</reference>
<dbReference type="Proteomes" id="UP000008810">
    <property type="component" value="Chromosome 4"/>
</dbReference>
<dbReference type="Gramene" id="PNT62603">
    <property type="protein sequence ID" value="PNT62603"/>
    <property type="gene ID" value="BRADI_4g05750v3"/>
</dbReference>
<dbReference type="GO" id="GO:0016298">
    <property type="term" value="F:lipase activity"/>
    <property type="evidence" value="ECO:0000318"/>
    <property type="project" value="GO_Central"/>
</dbReference>
<organism evidence="2">
    <name type="scientific">Brachypodium distachyon</name>
    <name type="common">Purple false brome</name>
    <name type="synonym">Trachynia distachya</name>
    <dbReference type="NCBI Taxonomy" id="15368"/>
    <lineage>
        <taxon>Eukaryota</taxon>
        <taxon>Viridiplantae</taxon>
        <taxon>Streptophyta</taxon>
        <taxon>Embryophyta</taxon>
        <taxon>Tracheophyta</taxon>
        <taxon>Spermatophyta</taxon>
        <taxon>Magnoliopsida</taxon>
        <taxon>Liliopsida</taxon>
        <taxon>Poales</taxon>
        <taxon>Poaceae</taxon>
        <taxon>BOP clade</taxon>
        <taxon>Pooideae</taxon>
        <taxon>Stipodae</taxon>
        <taxon>Brachypodieae</taxon>
        <taxon>Brachypodium</taxon>
    </lineage>
</organism>
<feature type="domain" description="Serine aminopeptidase S33" evidence="1">
    <location>
        <begin position="34"/>
        <end position="105"/>
    </location>
</feature>